<dbReference type="Proteomes" id="UP001318040">
    <property type="component" value="Chromosome 17"/>
</dbReference>
<evidence type="ECO:0000256" key="2">
    <source>
        <dbReference type="SAM" id="Phobius"/>
    </source>
</evidence>
<dbReference type="RefSeq" id="XP_032812084.1">
    <property type="nucleotide sequence ID" value="XM_032956193.1"/>
</dbReference>
<organism evidence="3 4">
    <name type="scientific">Petromyzon marinus</name>
    <name type="common">Sea lamprey</name>
    <dbReference type="NCBI Taxonomy" id="7757"/>
    <lineage>
        <taxon>Eukaryota</taxon>
        <taxon>Metazoa</taxon>
        <taxon>Chordata</taxon>
        <taxon>Craniata</taxon>
        <taxon>Vertebrata</taxon>
        <taxon>Cyclostomata</taxon>
        <taxon>Hyperoartia</taxon>
        <taxon>Petromyzontiformes</taxon>
        <taxon>Petromyzontidae</taxon>
        <taxon>Petromyzon</taxon>
    </lineage>
</organism>
<dbReference type="Gene3D" id="3.30.420.10">
    <property type="entry name" value="Ribonuclease H-like superfamily/Ribonuclease H"/>
    <property type="match status" value="1"/>
</dbReference>
<dbReference type="Pfam" id="PF04857">
    <property type="entry name" value="CAF1"/>
    <property type="match status" value="1"/>
</dbReference>
<evidence type="ECO:0000313" key="4">
    <source>
        <dbReference type="RefSeq" id="XP_032812084.1"/>
    </source>
</evidence>
<dbReference type="InterPro" id="IPR006941">
    <property type="entry name" value="RNase_CAF1"/>
</dbReference>
<keyword evidence="2" id="KW-1133">Transmembrane helix</keyword>
<keyword evidence="2" id="KW-0472">Membrane</keyword>
<keyword evidence="3" id="KW-1185">Reference proteome</keyword>
<dbReference type="PANTHER" id="PTHR15092:SF22">
    <property type="entry name" value="POLY(A)-SPECIFIC RIBONUCLEASE PNLDC1"/>
    <property type="match status" value="1"/>
</dbReference>
<dbReference type="KEGG" id="pmrn:116943358"/>
<evidence type="ECO:0000313" key="3">
    <source>
        <dbReference type="Proteomes" id="UP001318040"/>
    </source>
</evidence>
<comment type="similarity">
    <text evidence="1">Belongs to the CAF1 family.</text>
</comment>
<dbReference type="GO" id="GO:0000175">
    <property type="term" value="F:3'-5'-RNA exonuclease activity"/>
    <property type="evidence" value="ECO:0007669"/>
    <property type="project" value="TreeGrafter"/>
</dbReference>
<dbReference type="GO" id="GO:0003723">
    <property type="term" value="F:RNA binding"/>
    <property type="evidence" value="ECO:0007669"/>
    <property type="project" value="TreeGrafter"/>
</dbReference>
<keyword evidence="2" id="KW-0812">Transmembrane</keyword>
<dbReference type="PANTHER" id="PTHR15092">
    <property type="entry name" value="POLY A -SPECIFIC RIBONUCLEASE/TARGET OF EGR1, MEMBER 1"/>
    <property type="match status" value="1"/>
</dbReference>
<protein>
    <submittedName>
        <fullName evidence="4">Poly(A)-specific ribonuclease PNLDC1-like</fullName>
    </submittedName>
</protein>
<dbReference type="GO" id="GO:0005783">
    <property type="term" value="C:endoplasmic reticulum"/>
    <property type="evidence" value="ECO:0007669"/>
    <property type="project" value="TreeGrafter"/>
</dbReference>
<accession>A0AAJ7T766</accession>
<dbReference type="InterPro" id="IPR051181">
    <property type="entry name" value="CAF1_poly(A)_ribonucleases"/>
</dbReference>
<gene>
    <name evidence="4" type="primary">LOC116943358</name>
</gene>
<dbReference type="CTD" id="154197"/>
<sequence>MCDINIDNFFQKLPEMREAIFQADFIAIDTELSGLDAGPLSRFSLFDSPRDHYTRRRESALVYSIVQLGLSAFKQDNEVEGRFSVRTYNLYLCPAAVLGSGSSITWELPALIFLRRHGLDIAQVVRKGVPYLNWEQEKSLAREVESNPTALLSLEWGEEVWNAVTSWLSEAKPGDSTVLTETGVLPPGPSTRLLHWVLRSTFPSIWTSEKDGQLLLMRVTPSGREQQEASTPGDLCPLGLMRSMLGVTSVIRYLVEAQKPLVGHSMYLDLLHVFQSFIAPLPEPYGNFKRSLSELFPSVYDTKHMALASEKMLLRNDVCHMDSLENLYMAFKRMMPWKLYAPSMLHAPGFEKYRDGGKPHEAGYDAFMTGSVFLMMTYLSVMEGLCGRLQARPQLSDYLWAAQPFVNRVHMMRSYTAYMNLAGADPAARSSVMLVVSERRGGGGGGGDGVCARVAAAVRSSASCDVRPLGPRRALVCLTGLRGLRDVKSRLLDTGRFNVRRYRPWMDSRLASTLFWGSGLIMAMSLFLWLVPGPSKIQ</sequence>
<dbReference type="SUPFAM" id="SSF53098">
    <property type="entry name" value="Ribonuclease H-like"/>
    <property type="match status" value="1"/>
</dbReference>
<dbReference type="GO" id="GO:0000289">
    <property type="term" value="P:nuclear-transcribed mRNA poly(A) tail shortening"/>
    <property type="evidence" value="ECO:0007669"/>
    <property type="project" value="TreeGrafter"/>
</dbReference>
<dbReference type="InterPro" id="IPR012337">
    <property type="entry name" value="RNaseH-like_sf"/>
</dbReference>
<reference evidence="4" key="1">
    <citation type="submission" date="2025-08" db="UniProtKB">
        <authorList>
            <consortium name="RefSeq"/>
        </authorList>
    </citation>
    <scope>IDENTIFICATION</scope>
    <source>
        <tissue evidence="4">Sperm</tissue>
    </source>
</reference>
<evidence type="ECO:0000256" key="1">
    <source>
        <dbReference type="ARBA" id="ARBA00008372"/>
    </source>
</evidence>
<feature type="transmembrane region" description="Helical" evidence="2">
    <location>
        <begin position="510"/>
        <end position="531"/>
    </location>
</feature>
<dbReference type="GO" id="GO:1990431">
    <property type="term" value="P:priRNA 3'-end processing"/>
    <property type="evidence" value="ECO:0007669"/>
    <property type="project" value="TreeGrafter"/>
</dbReference>
<dbReference type="AlphaFoldDB" id="A0AAJ7T766"/>
<dbReference type="InterPro" id="IPR036397">
    <property type="entry name" value="RNaseH_sf"/>
</dbReference>
<dbReference type="GO" id="GO:0005634">
    <property type="term" value="C:nucleus"/>
    <property type="evidence" value="ECO:0007669"/>
    <property type="project" value="TreeGrafter"/>
</dbReference>
<name>A0AAJ7T766_PETMA</name>
<dbReference type="GO" id="GO:1990432">
    <property type="term" value="P:siRNA 3'-end processing"/>
    <property type="evidence" value="ECO:0007669"/>
    <property type="project" value="TreeGrafter"/>
</dbReference>
<proteinExistence type="inferred from homology"/>